<feature type="region of interest" description="Disordered" evidence="1">
    <location>
        <begin position="289"/>
        <end position="310"/>
    </location>
</feature>
<organism evidence="2">
    <name type="scientific">Tanacetum cinerariifolium</name>
    <name type="common">Dalmatian daisy</name>
    <name type="synonym">Chrysanthemum cinerariifolium</name>
    <dbReference type="NCBI Taxonomy" id="118510"/>
    <lineage>
        <taxon>Eukaryota</taxon>
        <taxon>Viridiplantae</taxon>
        <taxon>Streptophyta</taxon>
        <taxon>Embryophyta</taxon>
        <taxon>Tracheophyta</taxon>
        <taxon>Spermatophyta</taxon>
        <taxon>Magnoliopsida</taxon>
        <taxon>eudicotyledons</taxon>
        <taxon>Gunneridae</taxon>
        <taxon>Pentapetalae</taxon>
        <taxon>asterids</taxon>
        <taxon>campanulids</taxon>
        <taxon>Asterales</taxon>
        <taxon>Asteraceae</taxon>
        <taxon>Asteroideae</taxon>
        <taxon>Anthemideae</taxon>
        <taxon>Anthemidinae</taxon>
        <taxon>Tanacetum</taxon>
    </lineage>
</organism>
<gene>
    <name evidence="2" type="ORF">Tci_624916</name>
</gene>
<feature type="region of interest" description="Disordered" evidence="1">
    <location>
        <begin position="243"/>
        <end position="262"/>
    </location>
</feature>
<evidence type="ECO:0000256" key="1">
    <source>
        <dbReference type="SAM" id="MobiDB-lite"/>
    </source>
</evidence>
<sequence length="472" mass="52387">SLNSAVGGNFLDKMPRKCLAIIESKSKVRYSRKKPVVAKVSTDTSTSGISPDVAELKDMVKALLLDKKSQNQTLAPIKAVEESCVTCGVKYNQGNTSYRPPMMSFQIRPPGFPHVPNNQNVQLNQRNNQNRFIPNQNQGNNFNQGPVYQPLVFQPPPYQAPAPQTQGVSNEDFLAYVKANDAVMRNIQTQGQNMQNQLTNLTELITKFVNSNSASTSSSGTLPSNTIPNPRIDLKAITTRSEATKDTVNPTNNGSTEDVQPQVVQSESPILNSELVTSPISEPVIALVSAPKPNPKSSIPYPSRRNDERNHEKANNQIEKFYQIFKDMSFEISFADALILMPKCSSTLKALIGNKEKLSEMAQTPLNKHCSAVLLKKLPEKLGDLSKFLNPWFPAQSIRSSNAIALDSPYLLVLIIGMSQIRQHGKSESDSYYLSDLSRQFVYWTEIGFPFVTVNTKEYHSECSGNYHKDNA</sequence>
<protein>
    <recommendedName>
        <fullName evidence="3">Reverse transcriptase domain-containing protein</fullName>
    </recommendedName>
</protein>
<proteinExistence type="predicted"/>
<dbReference type="AlphaFoldDB" id="A0A699JTP4"/>
<evidence type="ECO:0000313" key="2">
    <source>
        <dbReference type="EMBL" id="GFA52944.1"/>
    </source>
</evidence>
<accession>A0A699JTP4</accession>
<comment type="caution">
    <text evidence="2">The sequence shown here is derived from an EMBL/GenBank/DDBJ whole genome shotgun (WGS) entry which is preliminary data.</text>
</comment>
<dbReference type="EMBL" id="BKCJ010440054">
    <property type="protein sequence ID" value="GFA52944.1"/>
    <property type="molecule type" value="Genomic_DNA"/>
</dbReference>
<evidence type="ECO:0008006" key="3">
    <source>
        <dbReference type="Google" id="ProtNLM"/>
    </source>
</evidence>
<feature type="non-terminal residue" evidence="2">
    <location>
        <position position="1"/>
    </location>
</feature>
<reference evidence="2" key="1">
    <citation type="journal article" date="2019" name="Sci. Rep.">
        <title>Draft genome of Tanacetum cinerariifolium, the natural source of mosquito coil.</title>
        <authorList>
            <person name="Yamashiro T."/>
            <person name="Shiraishi A."/>
            <person name="Satake H."/>
            <person name="Nakayama K."/>
        </authorList>
    </citation>
    <scope>NUCLEOTIDE SEQUENCE</scope>
</reference>
<name>A0A699JTP4_TANCI</name>